<keyword evidence="2" id="KW-0812">Transmembrane</keyword>
<gene>
    <name evidence="3" type="ORF">FB45DRAFT_1063117</name>
</gene>
<keyword evidence="2" id="KW-1133">Transmembrane helix</keyword>
<feature type="transmembrane region" description="Helical" evidence="2">
    <location>
        <begin position="200"/>
        <end position="224"/>
    </location>
</feature>
<dbReference type="EMBL" id="JARKIF010000019">
    <property type="protein sequence ID" value="KAJ7618450.1"/>
    <property type="molecule type" value="Genomic_DNA"/>
</dbReference>
<dbReference type="Proteomes" id="UP001221142">
    <property type="component" value="Unassembled WGS sequence"/>
</dbReference>
<feature type="compositionally biased region" description="Low complexity" evidence="1">
    <location>
        <begin position="123"/>
        <end position="149"/>
    </location>
</feature>
<feature type="region of interest" description="Disordered" evidence="1">
    <location>
        <begin position="401"/>
        <end position="450"/>
    </location>
</feature>
<proteinExistence type="predicted"/>
<evidence type="ECO:0000256" key="1">
    <source>
        <dbReference type="SAM" id="MobiDB-lite"/>
    </source>
</evidence>
<feature type="region of interest" description="Disordered" evidence="1">
    <location>
        <begin position="122"/>
        <end position="175"/>
    </location>
</feature>
<dbReference type="AlphaFoldDB" id="A0AAD7BE64"/>
<name>A0AAD7BE64_9AGAR</name>
<reference evidence="3" key="1">
    <citation type="submission" date="2023-03" db="EMBL/GenBank/DDBJ databases">
        <title>Massive genome expansion in bonnet fungi (Mycena s.s.) driven by repeated elements and novel gene families across ecological guilds.</title>
        <authorList>
            <consortium name="Lawrence Berkeley National Laboratory"/>
            <person name="Harder C.B."/>
            <person name="Miyauchi S."/>
            <person name="Viragh M."/>
            <person name="Kuo A."/>
            <person name="Thoen E."/>
            <person name="Andreopoulos B."/>
            <person name="Lu D."/>
            <person name="Skrede I."/>
            <person name="Drula E."/>
            <person name="Henrissat B."/>
            <person name="Morin E."/>
            <person name="Kohler A."/>
            <person name="Barry K."/>
            <person name="LaButti K."/>
            <person name="Morin E."/>
            <person name="Salamov A."/>
            <person name="Lipzen A."/>
            <person name="Mereny Z."/>
            <person name="Hegedus B."/>
            <person name="Baldrian P."/>
            <person name="Stursova M."/>
            <person name="Weitz H."/>
            <person name="Taylor A."/>
            <person name="Grigoriev I.V."/>
            <person name="Nagy L.G."/>
            <person name="Martin F."/>
            <person name="Kauserud H."/>
        </authorList>
    </citation>
    <scope>NUCLEOTIDE SEQUENCE</scope>
    <source>
        <strain evidence="3">9284</strain>
    </source>
</reference>
<protein>
    <submittedName>
        <fullName evidence="3">Uncharacterized protein</fullName>
    </submittedName>
</protein>
<keyword evidence="4" id="KW-1185">Reference proteome</keyword>
<keyword evidence="2" id="KW-0472">Membrane</keyword>
<evidence type="ECO:0000313" key="4">
    <source>
        <dbReference type="Proteomes" id="UP001221142"/>
    </source>
</evidence>
<comment type="caution">
    <text evidence="3">The sequence shown here is derived from an EMBL/GenBank/DDBJ whole genome shotgun (WGS) entry which is preliminary data.</text>
</comment>
<accession>A0AAD7BE64</accession>
<evidence type="ECO:0000256" key="2">
    <source>
        <dbReference type="SAM" id="Phobius"/>
    </source>
</evidence>
<evidence type="ECO:0000313" key="3">
    <source>
        <dbReference type="EMBL" id="KAJ7618450.1"/>
    </source>
</evidence>
<organism evidence="3 4">
    <name type="scientific">Roridomyces roridus</name>
    <dbReference type="NCBI Taxonomy" id="1738132"/>
    <lineage>
        <taxon>Eukaryota</taxon>
        <taxon>Fungi</taxon>
        <taxon>Dikarya</taxon>
        <taxon>Basidiomycota</taxon>
        <taxon>Agaricomycotina</taxon>
        <taxon>Agaricomycetes</taxon>
        <taxon>Agaricomycetidae</taxon>
        <taxon>Agaricales</taxon>
        <taxon>Marasmiineae</taxon>
        <taxon>Mycenaceae</taxon>
        <taxon>Roridomyces</taxon>
    </lineage>
</organism>
<sequence length="450" mass="47829">MILLDTFLHALLALSTYLSLELPRALLGLEPLAIASGFGEGLVQALRTVVPPPDRVACYILAEHVGGCHWHTIGDGFELPLVSISQASPAFAVLARPAPALTERMFAHYLALNPDHVQRLRVKPSTSQPAPTATSPSSDPRPSSRVKPSGATTSLPMPTAAPVDTHQPRSPSPNSPLSSTSYFDFWARMLQQLFQLFKPLVWDITVMVALCSVMVVVFTALCVLDRWRGWGYFLSDYNAPTDPLREYLEHIGKEHPWIEDELAHRVLLAAKPNMLHLPLGDQVPALAPAPVAPDAPPAPAAPVLPGAGVPNHAGNAVALAAVVPEPVVVQAPADGPQDSLVAAEVQRILDHMPHLDSTVLRELESLVSLGFGIGASSSGTLAPLDRDVLAELPLAHLQQRGGIPEGLRRQLDEVGNQQSAPAVPGDENGAPEADPGHETATYTGKGKGKA</sequence>